<dbReference type="GO" id="GO:0006508">
    <property type="term" value="P:proteolysis"/>
    <property type="evidence" value="ECO:0007669"/>
    <property type="project" value="UniProtKB-KW"/>
</dbReference>
<comment type="subcellular location">
    <subcellularLocation>
        <location evidence="9">Cell membrane</location>
        <topology evidence="9">Multi-pass membrane protein</topology>
    </subcellularLocation>
</comment>
<dbReference type="AlphaFoldDB" id="A0A7V1LP70"/>
<comment type="catalytic activity">
    <reaction evidence="9">
        <text>Release of signal peptides from bacterial membrane prolipoproteins. Hydrolyzes -Xaa-Yaa-Zaa-|-(S,diacylglyceryl)Cys-, in which Xaa is hydrophobic (preferably Leu), and Yaa (Ala or Ser) and Zaa (Gly or Ala) have small, neutral side chains.</text>
        <dbReference type="EC" id="3.4.23.36"/>
    </reaction>
</comment>
<keyword evidence="5 9" id="KW-0064">Aspartyl protease</keyword>
<dbReference type="NCBIfam" id="TIGR00077">
    <property type="entry name" value="lspA"/>
    <property type="match status" value="1"/>
</dbReference>
<dbReference type="Proteomes" id="UP000886005">
    <property type="component" value="Unassembled WGS sequence"/>
</dbReference>
<dbReference type="PANTHER" id="PTHR33695">
    <property type="entry name" value="LIPOPROTEIN SIGNAL PEPTIDASE"/>
    <property type="match status" value="1"/>
</dbReference>
<keyword evidence="7 9" id="KW-1133">Transmembrane helix</keyword>
<proteinExistence type="inferred from homology"/>
<feature type="transmembrane region" description="Helical" evidence="9">
    <location>
        <begin position="65"/>
        <end position="83"/>
    </location>
</feature>
<dbReference type="Pfam" id="PF01252">
    <property type="entry name" value="Peptidase_A8"/>
    <property type="match status" value="1"/>
</dbReference>
<keyword evidence="2 9" id="KW-1003">Cell membrane</keyword>
<reference evidence="11" key="1">
    <citation type="journal article" date="2020" name="mSystems">
        <title>Genome- and Community-Level Interaction Insights into Carbon Utilization and Element Cycling Functions of Hydrothermarchaeota in Hydrothermal Sediment.</title>
        <authorList>
            <person name="Zhou Z."/>
            <person name="Liu Y."/>
            <person name="Xu W."/>
            <person name="Pan J."/>
            <person name="Luo Z.H."/>
            <person name="Li M."/>
        </authorList>
    </citation>
    <scope>NUCLEOTIDE SEQUENCE [LARGE SCALE GENOMIC DNA]</scope>
    <source>
        <strain evidence="11">HyVt-456</strain>
    </source>
</reference>
<evidence type="ECO:0000256" key="1">
    <source>
        <dbReference type="ARBA" id="ARBA00006139"/>
    </source>
</evidence>
<name>A0A7V1LP70_CALAY</name>
<comment type="function">
    <text evidence="9">This protein specifically catalyzes the removal of signal peptides from prolipoproteins.</text>
</comment>
<feature type="active site" evidence="9">
    <location>
        <position position="154"/>
    </location>
</feature>
<evidence type="ECO:0000256" key="9">
    <source>
        <dbReference type="HAMAP-Rule" id="MF_00161"/>
    </source>
</evidence>
<dbReference type="EC" id="3.4.23.36" evidence="9"/>
<keyword evidence="3 9" id="KW-0645">Protease</keyword>
<evidence type="ECO:0000256" key="2">
    <source>
        <dbReference type="ARBA" id="ARBA00022475"/>
    </source>
</evidence>
<evidence type="ECO:0000256" key="6">
    <source>
        <dbReference type="ARBA" id="ARBA00022801"/>
    </source>
</evidence>
<evidence type="ECO:0000256" key="4">
    <source>
        <dbReference type="ARBA" id="ARBA00022692"/>
    </source>
</evidence>
<evidence type="ECO:0000256" key="10">
    <source>
        <dbReference type="RuleBase" id="RU004181"/>
    </source>
</evidence>
<comment type="similarity">
    <text evidence="1 9 10">Belongs to the peptidase A8 family.</text>
</comment>
<keyword evidence="8 9" id="KW-0472">Membrane</keyword>
<feature type="transmembrane region" description="Helical" evidence="9">
    <location>
        <begin position="90"/>
        <end position="107"/>
    </location>
</feature>
<dbReference type="PRINTS" id="PR00781">
    <property type="entry name" value="LIPOSIGPTASE"/>
</dbReference>
<accession>A0A7V1LP70</accession>
<dbReference type="GO" id="GO:0005886">
    <property type="term" value="C:plasma membrane"/>
    <property type="evidence" value="ECO:0007669"/>
    <property type="project" value="UniProtKB-SubCell"/>
</dbReference>
<keyword evidence="6 9" id="KW-0378">Hydrolase</keyword>
<protein>
    <recommendedName>
        <fullName evidence="9">Lipoprotein signal peptidase</fullName>
        <ecNumber evidence="9">3.4.23.36</ecNumber>
    </recommendedName>
    <alternativeName>
        <fullName evidence="9">Prolipoprotein signal peptidase</fullName>
    </alternativeName>
    <alternativeName>
        <fullName evidence="9">Signal peptidase II</fullName>
        <shortName evidence="9">SPase II</shortName>
    </alternativeName>
</protein>
<sequence>MDRHLSWRQSSLIIFILLLLDQITKYIARTSLDMGVPVKIIGSFFQLTYVENPGMAFGITVDNTMLFLGLSLVAAALVFYYMYKLRNEAFPLQLAITMIAAGAIGNLSDRFIRGSVVDFFDVEFWDIHIPAFNLLGMQFAGYSMTRWPVFNIADMAVSGGMMIIFAYIIFHGDPLSKKEESASSAQHVES</sequence>
<evidence type="ECO:0000256" key="5">
    <source>
        <dbReference type="ARBA" id="ARBA00022750"/>
    </source>
</evidence>
<evidence type="ECO:0000313" key="11">
    <source>
        <dbReference type="EMBL" id="HED11122.1"/>
    </source>
</evidence>
<evidence type="ECO:0000256" key="7">
    <source>
        <dbReference type="ARBA" id="ARBA00022989"/>
    </source>
</evidence>
<dbReference type="InterPro" id="IPR001872">
    <property type="entry name" value="Peptidase_A8"/>
</dbReference>
<evidence type="ECO:0000256" key="8">
    <source>
        <dbReference type="ARBA" id="ARBA00023136"/>
    </source>
</evidence>
<comment type="caution">
    <text evidence="11">The sequence shown here is derived from an EMBL/GenBank/DDBJ whole genome shotgun (WGS) entry which is preliminary data.</text>
</comment>
<comment type="pathway">
    <text evidence="9">Protein modification; lipoprotein biosynthesis (signal peptide cleavage).</text>
</comment>
<dbReference type="UniPathway" id="UPA00665"/>
<gene>
    <name evidence="9 11" type="primary">lspA</name>
    <name evidence="11" type="ORF">ENJ10_10575</name>
</gene>
<dbReference type="HAMAP" id="MF_00161">
    <property type="entry name" value="LspA"/>
    <property type="match status" value="1"/>
</dbReference>
<dbReference type="EMBL" id="DRLD01000292">
    <property type="protein sequence ID" value="HED11122.1"/>
    <property type="molecule type" value="Genomic_DNA"/>
</dbReference>
<organism evidence="11">
    <name type="scientific">Caldithrix abyssi</name>
    <dbReference type="NCBI Taxonomy" id="187145"/>
    <lineage>
        <taxon>Bacteria</taxon>
        <taxon>Pseudomonadati</taxon>
        <taxon>Calditrichota</taxon>
        <taxon>Calditrichia</taxon>
        <taxon>Calditrichales</taxon>
        <taxon>Calditrichaceae</taxon>
        <taxon>Caldithrix</taxon>
    </lineage>
</organism>
<dbReference type="GO" id="GO:0004190">
    <property type="term" value="F:aspartic-type endopeptidase activity"/>
    <property type="evidence" value="ECO:0007669"/>
    <property type="project" value="UniProtKB-UniRule"/>
</dbReference>
<evidence type="ECO:0000256" key="3">
    <source>
        <dbReference type="ARBA" id="ARBA00022670"/>
    </source>
</evidence>
<comment type="caution">
    <text evidence="9">Lacks conserved residue(s) required for the propagation of feature annotation.</text>
</comment>
<feature type="transmembrane region" description="Helical" evidence="9">
    <location>
        <begin position="152"/>
        <end position="170"/>
    </location>
</feature>
<feature type="active site" evidence="9">
    <location>
        <position position="118"/>
    </location>
</feature>
<keyword evidence="4 9" id="KW-0812">Transmembrane</keyword>
<dbReference type="PANTHER" id="PTHR33695:SF1">
    <property type="entry name" value="LIPOPROTEIN SIGNAL PEPTIDASE"/>
    <property type="match status" value="1"/>
</dbReference>